<evidence type="ECO:0000256" key="1">
    <source>
        <dbReference type="SAM" id="SignalP"/>
    </source>
</evidence>
<organism evidence="2 3">
    <name type="scientific">Photobacterium andalusiense</name>
    <dbReference type="NCBI Taxonomy" id="2204296"/>
    <lineage>
        <taxon>Bacteria</taxon>
        <taxon>Pseudomonadati</taxon>
        <taxon>Pseudomonadota</taxon>
        <taxon>Gammaproteobacteria</taxon>
        <taxon>Vibrionales</taxon>
        <taxon>Vibrionaceae</taxon>
        <taxon>Photobacterium</taxon>
    </lineage>
</organism>
<gene>
    <name evidence="2" type="ORF">PAND9192_01576</name>
</gene>
<dbReference type="EMBL" id="FYAJ01000002">
    <property type="protein sequence ID" value="SMY34908.1"/>
    <property type="molecule type" value="Genomic_DNA"/>
</dbReference>
<evidence type="ECO:0000313" key="2">
    <source>
        <dbReference type="EMBL" id="SMY34908.1"/>
    </source>
</evidence>
<reference evidence="3" key="1">
    <citation type="submission" date="2017-06" db="EMBL/GenBank/DDBJ databases">
        <authorList>
            <person name="Rodrigo-Torres L."/>
            <person name="Arahal R.D."/>
            <person name="Lucena T."/>
        </authorList>
    </citation>
    <scope>NUCLEOTIDE SEQUENCE [LARGE SCALE GENOMIC DNA]</scope>
    <source>
        <strain evidence="3">CECT 9192</strain>
    </source>
</reference>
<name>A0A1Y6MGJ5_9GAMM</name>
<dbReference type="AlphaFoldDB" id="A0A1Y6MGJ5"/>
<evidence type="ECO:0000313" key="3">
    <source>
        <dbReference type="Proteomes" id="UP000195719"/>
    </source>
</evidence>
<sequence length="137" mass="15552">MLPLSINKYLCAFLFVSTNAFSIDFIEQENIFITVVESHYSQQVKFSKHNIESGSFSFKLKGKPNSHVKIDTLKSTKNHIFIKDIKYRDGFTSKGLVVINSKGYSKKLSIDGTIIIPAKMHSGKFITSLMLHAEYIK</sequence>
<feature type="chain" id="PRO_5013368832" evidence="1">
    <location>
        <begin position="23"/>
        <end position="137"/>
    </location>
</feature>
<feature type="signal peptide" evidence="1">
    <location>
        <begin position="1"/>
        <end position="22"/>
    </location>
</feature>
<keyword evidence="3" id="KW-1185">Reference proteome</keyword>
<dbReference type="Proteomes" id="UP000195719">
    <property type="component" value="Unassembled WGS sequence"/>
</dbReference>
<accession>A0A1Y6MGJ5</accession>
<keyword evidence="1" id="KW-0732">Signal</keyword>
<proteinExistence type="predicted"/>
<dbReference type="RefSeq" id="WP_087853286.1">
    <property type="nucleotide sequence ID" value="NZ_FYAJ01000002.1"/>
</dbReference>
<protein>
    <submittedName>
        <fullName evidence="2">Uncharacterized protein</fullName>
    </submittedName>
</protein>